<dbReference type="PANTHER" id="PTHR34219:SF3">
    <property type="entry name" value="BLL7967 PROTEIN"/>
    <property type="match status" value="1"/>
</dbReference>
<keyword evidence="2" id="KW-1133">Transmembrane helix</keyword>
<evidence type="ECO:0000313" key="3">
    <source>
        <dbReference type="EMBL" id="KEO75375.1"/>
    </source>
</evidence>
<name>A0A074L4F7_9BACT</name>
<feature type="transmembrane region" description="Helical" evidence="2">
    <location>
        <begin position="168"/>
        <end position="189"/>
    </location>
</feature>
<dbReference type="AlphaFoldDB" id="A0A074L4F7"/>
<dbReference type="OrthoDB" id="111691at2"/>
<evidence type="ECO:0000313" key="4">
    <source>
        <dbReference type="Proteomes" id="UP000027821"/>
    </source>
</evidence>
<keyword evidence="4" id="KW-1185">Reference proteome</keyword>
<dbReference type="STRING" id="1048983.EL17_02220"/>
<dbReference type="EMBL" id="JMIH01000013">
    <property type="protein sequence ID" value="KEO75375.1"/>
    <property type="molecule type" value="Genomic_DNA"/>
</dbReference>
<feature type="region of interest" description="Disordered" evidence="1">
    <location>
        <begin position="257"/>
        <end position="279"/>
    </location>
</feature>
<dbReference type="Pfam" id="PF03929">
    <property type="entry name" value="PepSY_TM"/>
    <property type="match status" value="1"/>
</dbReference>
<feature type="transmembrane region" description="Helical" evidence="2">
    <location>
        <begin position="20"/>
        <end position="44"/>
    </location>
</feature>
<feature type="compositionally biased region" description="Gly residues" evidence="1">
    <location>
        <begin position="262"/>
        <end position="275"/>
    </location>
</feature>
<protein>
    <submittedName>
        <fullName evidence="3">Iron transporter</fullName>
    </submittedName>
</protein>
<keyword evidence="2" id="KW-0472">Membrane</keyword>
<feature type="transmembrane region" description="Helical" evidence="2">
    <location>
        <begin position="219"/>
        <end position="239"/>
    </location>
</feature>
<dbReference type="eggNOG" id="COG3182">
    <property type="taxonomic scope" value="Bacteria"/>
</dbReference>
<gene>
    <name evidence="3" type="ORF">EL17_02220</name>
</gene>
<evidence type="ECO:0000256" key="1">
    <source>
        <dbReference type="SAM" id="MobiDB-lite"/>
    </source>
</evidence>
<keyword evidence="2" id="KW-0812">Transmembrane</keyword>
<comment type="caution">
    <text evidence="3">The sequence shown here is derived from an EMBL/GenBank/DDBJ whole genome shotgun (WGS) entry which is preliminary data.</text>
</comment>
<reference evidence="3 4" key="1">
    <citation type="submission" date="2014-04" db="EMBL/GenBank/DDBJ databases">
        <title>Characterization and application of a salt tolerant electro-active bacterium.</title>
        <authorList>
            <person name="Yang L."/>
            <person name="Wei S."/>
            <person name="Tay Q.X.M."/>
        </authorList>
    </citation>
    <scope>NUCLEOTIDE SEQUENCE [LARGE SCALE GENOMIC DNA]</scope>
    <source>
        <strain evidence="3 4">LY1</strain>
    </source>
</reference>
<sequence>MAKTKHPSTWAKVRKFFNDIHLWTGLISGLVIIAVCLSGTIYVYNSEIREWSNRELHSVNDPGTSRKAADELYNIIKDADLGTVTSISIPTDLNRSVQVNVRAEGDKSRFGTSYYLNPYSGEILGNSKEATRTDEFMGYMFSLHRWLLLDRIEEPLIGELPNRQLGSYISGTATILFTIGVLTGLVIWFPQKLKTWRQGLKVKWNANWKRLNYDLHNTFAFYSLIFLLIMGATGPFWSFPWYRDGWQKLWGTYQEAPANPGPRGGGPGPRGGGPGSMAAGEAPADVPLLPLDTYIAAAETVLPYKGDYRIGIPNQPNGKVTINKNRTGFFAPSAGDRVDLDIATAAVQELDIFREKPVNERISRSIKALHVGDVYGQFTKLLYFFACLIATSLPITGTLIWINKMKKKDKNKKGTKKRNKVAV</sequence>
<dbReference type="InterPro" id="IPR005625">
    <property type="entry name" value="PepSY-ass_TM"/>
</dbReference>
<feature type="transmembrane region" description="Helical" evidence="2">
    <location>
        <begin position="381"/>
        <end position="402"/>
    </location>
</feature>
<proteinExistence type="predicted"/>
<organism evidence="3 4">
    <name type="scientific">Anditalea andensis</name>
    <dbReference type="NCBI Taxonomy" id="1048983"/>
    <lineage>
        <taxon>Bacteria</taxon>
        <taxon>Pseudomonadati</taxon>
        <taxon>Bacteroidota</taxon>
        <taxon>Cytophagia</taxon>
        <taxon>Cytophagales</taxon>
        <taxon>Cytophagaceae</taxon>
        <taxon>Anditalea</taxon>
    </lineage>
</organism>
<accession>A0A074L4F7</accession>
<evidence type="ECO:0000256" key="2">
    <source>
        <dbReference type="SAM" id="Phobius"/>
    </source>
</evidence>
<dbReference type="RefSeq" id="WP_035070255.1">
    <property type="nucleotide sequence ID" value="NZ_JMIH01000013.1"/>
</dbReference>
<dbReference type="PANTHER" id="PTHR34219">
    <property type="entry name" value="IRON-REGULATED INNER MEMBRANE PROTEIN-RELATED"/>
    <property type="match status" value="1"/>
</dbReference>
<dbReference type="Proteomes" id="UP000027821">
    <property type="component" value="Unassembled WGS sequence"/>
</dbReference>